<dbReference type="EMBL" id="BBMT01000008">
    <property type="protein sequence ID" value="GAL35833.1"/>
    <property type="molecule type" value="Genomic_DNA"/>
</dbReference>
<name>A0A090T982_9VIBR</name>
<organism evidence="1 2">
    <name type="scientific">Vibrio maritimus</name>
    <dbReference type="NCBI Taxonomy" id="990268"/>
    <lineage>
        <taxon>Bacteria</taxon>
        <taxon>Pseudomonadati</taxon>
        <taxon>Pseudomonadota</taxon>
        <taxon>Gammaproteobacteria</taxon>
        <taxon>Vibrionales</taxon>
        <taxon>Vibrionaceae</taxon>
        <taxon>Vibrio</taxon>
    </lineage>
</organism>
<evidence type="ECO:0008006" key="3">
    <source>
        <dbReference type="Google" id="ProtNLM"/>
    </source>
</evidence>
<dbReference type="Gene3D" id="3.40.50.10600">
    <property type="entry name" value="SpoIIaa-like domains"/>
    <property type="match status" value="1"/>
</dbReference>
<evidence type="ECO:0000313" key="1">
    <source>
        <dbReference type="EMBL" id="GAL35833.1"/>
    </source>
</evidence>
<dbReference type="OrthoDB" id="555504at2"/>
<sequence length="127" mass="14307">MSNTQFSNISIQFEVSEDKSILILKPSGKLNKEVIGQVAQFINSNAKQSATHQVNLMLDTTDFGGWEYDAFIEDIKMSIKHRNDVSKIALFGNQVWLDVAATLASFATKAEVEYFDNKTNAIEWLRS</sequence>
<dbReference type="InterPro" id="IPR021866">
    <property type="entry name" value="SpoIIAA-like"/>
</dbReference>
<protein>
    <recommendedName>
        <fullName evidence="3">STAS/SEC14 domain-containing protein</fullName>
    </recommendedName>
</protein>
<reference evidence="1 2" key="1">
    <citation type="submission" date="2014-09" db="EMBL/GenBank/DDBJ databases">
        <title>Vibrio maritimus JCM 19240. (C210) whole genome shotgun sequence.</title>
        <authorList>
            <person name="Sawabe T."/>
            <person name="Meirelles P."/>
            <person name="Nakanishi M."/>
            <person name="Sayaka M."/>
            <person name="Hattori M."/>
            <person name="Ohkuma M."/>
        </authorList>
    </citation>
    <scope>NUCLEOTIDE SEQUENCE [LARGE SCALE GENOMIC DNA]</scope>
    <source>
        <strain evidence="1 2">JCM 19240</strain>
    </source>
</reference>
<accession>A0A090T982</accession>
<dbReference type="Proteomes" id="UP000029224">
    <property type="component" value="Unassembled WGS sequence"/>
</dbReference>
<comment type="caution">
    <text evidence="1">The sequence shown here is derived from an EMBL/GenBank/DDBJ whole genome shotgun (WGS) entry which is preliminary data.</text>
</comment>
<dbReference type="Pfam" id="PF11964">
    <property type="entry name" value="SpoIIAA-like"/>
    <property type="match status" value="1"/>
</dbReference>
<dbReference type="InterPro" id="IPR036513">
    <property type="entry name" value="STAS_dom_sf"/>
</dbReference>
<reference evidence="1 2" key="2">
    <citation type="submission" date="2014-09" db="EMBL/GenBank/DDBJ databases">
        <authorList>
            <consortium name="NBRP consortium"/>
            <person name="Sawabe T."/>
            <person name="Meirelles P."/>
            <person name="Nakanishi M."/>
            <person name="Sayaka M."/>
            <person name="Hattori M."/>
            <person name="Ohkuma M."/>
        </authorList>
    </citation>
    <scope>NUCLEOTIDE SEQUENCE [LARGE SCALE GENOMIC DNA]</scope>
    <source>
        <strain evidence="1 2">JCM 19240</strain>
    </source>
</reference>
<dbReference type="AlphaFoldDB" id="A0A090T982"/>
<dbReference type="SUPFAM" id="SSF52091">
    <property type="entry name" value="SpoIIaa-like"/>
    <property type="match status" value="1"/>
</dbReference>
<gene>
    <name evidence="1" type="ORF">JCM19240_4768</name>
</gene>
<dbReference type="InterPro" id="IPR038396">
    <property type="entry name" value="SpoIIAA-like_sf"/>
</dbReference>
<evidence type="ECO:0000313" key="2">
    <source>
        <dbReference type="Proteomes" id="UP000029224"/>
    </source>
</evidence>
<keyword evidence="2" id="KW-1185">Reference proteome</keyword>
<proteinExistence type="predicted"/>